<keyword evidence="1" id="KW-0812">Transmembrane</keyword>
<dbReference type="EMBL" id="AXCM01000102">
    <property type="status" value="NOT_ANNOTATED_CDS"/>
    <property type="molecule type" value="Genomic_DNA"/>
</dbReference>
<evidence type="ECO:0000256" key="1">
    <source>
        <dbReference type="SAM" id="Phobius"/>
    </source>
</evidence>
<sequence length="133" mass="14849">MVQAASYEKVADAGLVVLGTACNAKDSVHCGFCLLFSSFNHLHRHPFTLIRHRPSSQSLHNRNVNHNPSPLDDRHGSLYYREEVTVKNPQLELKADTPLLMLLTLLLMRLLILMPALSSGTNQLAKMTNCNSQ</sequence>
<reference evidence="2" key="2">
    <citation type="submission" date="2020-05" db="UniProtKB">
        <authorList>
            <consortium name="EnsemblMetazoa"/>
        </authorList>
    </citation>
    <scope>IDENTIFICATION</scope>
    <source>
        <strain evidence="2">A-37</strain>
    </source>
</reference>
<evidence type="ECO:0000313" key="3">
    <source>
        <dbReference type="Proteomes" id="UP000075883"/>
    </source>
</evidence>
<reference evidence="3" key="1">
    <citation type="submission" date="2013-09" db="EMBL/GenBank/DDBJ databases">
        <title>The Genome Sequence of Anopheles culicifacies species A.</title>
        <authorList>
            <consortium name="The Broad Institute Genomics Platform"/>
            <person name="Neafsey D.E."/>
            <person name="Besansky N."/>
            <person name="Howell P."/>
            <person name="Walton C."/>
            <person name="Young S.K."/>
            <person name="Zeng Q."/>
            <person name="Gargeya S."/>
            <person name="Fitzgerald M."/>
            <person name="Haas B."/>
            <person name="Abouelleil A."/>
            <person name="Allen A.W."/>
            <person name="Alvarado L."/>
            <person name="Arachchi H.M."/>
            <person name="Berlin A.M."/>
            <person name="Chapman S.B."/>
            <person name="Gainer-Dewar J."/>
            <person name="Goldberg J."/>
            <person name="Griggs A."/>
            <person name="Gujja S."/>
            <person name="Hansen M."/>
            <person name="Howarth C."/>
            <person name="Imamovic A."/>
            <person name="Ireland A."/>
            <person name="Larimer J."/>
            <person name="McCowan C."/>
            <person name="Murphy C."/>
            <person name="Pearson M."/>
            <person name="Poon T.W."/>
            <person name="Priest M."/>
            <person name="Roberts A."/>
            <person name="Saif S."/>
            <person name="Shea T."/>
            <person name="Sisk P."/>
            <person name="Sykes S."/>
            <person name="Wortman J."/>
            <person name="Nusbaum C."/>
            <person name="Birren B."/>
        </authorList>
    </citation>
    <scope>NUCLEOTIDE SEQUENCE [LARGE SCALE GENOMIC DNA]</scope>
    <source>
        <strain evidence="3">A-37</strain>
    </source>
</reference>
<evidence type="ECO:0000313" key="2">
    <source>
        <dbReference type="EnsemblMetazoa" id="ACUA005591-PA"/>
    </source>
</evidence>
<keyword evidence="1" id="KW-1133">Transmembrane helix</keyword>
<proteinExistence type="predicted"/>
<feature type="transmembrane region" description="Helical" evidence="1">
    <location>
        <begin position="99"/>
        <end position="117"/>
    </location>
</feature>
<dbReference type="Proteomes" id="UP000075883">
    <property type="component" value="Unassembled WGS sequence"/>
</dbReference>
<name>A0A182LZB3_9DIPT</name>
<keyword evidence="1" id="KW-0472">Membrane</keyword>
<dbReference type="VEuPathDB" id="VectorBase:ACUA005591"/>
<protein>
    <submittedName>
        <fullName evidence="2">Uncharacterized protein</fullName>
    </submittedName>
</protein>
<dbReference type="AlphaFoldDB" id="A0A182LZB3"/>
<organism evidence="2 3">
    <name type="scientific">Anopheles culicifacies</name>
    <dbReference type="NCBI Taxonomy" id="139723"/>
    <lineage>
        <taxon>Eukaryota</taxon>
        <taxon>Metazoa</taxon>
        <taxon>Ecdysozoa</taxon>
        <taxon>Arthropoda</taxon>
        <taxon>Hexapoda</taxon>
        <taxon>Insecta</taxon>
        <taxon>Pterygota</taxon>
        <taxon>Neoptera</taxon>
        <taxon>Endopterygota</taxon>
        <taxon>Diptera</taxon>
        <taxon>Nematocera</taxon>
        <taxon>Culicoidea</taxon>
        <taxon>Culicidae</taxon>
        <taxon>Anophelinae</taxon>
        <taxon>Anopheles</taxon>
        <taxon>culicifacies species complex</taxon>
    </lineage>
</organism>
<dbReference type="EnsemblMetazoa" id="ACUA005591-RA">
    <property type="protein sequence ID" value="ACUA005591-PA"/>
    <property type="gene ID" value="ACUA005591"/>
</dbReference>
<keyword evidence="3" id="KW-1185">Reference proteome</keyword>
<accession>A0A182LZB3</accession>